<dbReference type="InterPro" id="IPR012340">
    <property type="entry name" value="NA-bd_OB-fold"/>
</dbReference>
<feature type="compositionally biased region" description="Polar residues" evidence="6">
    <location>
        <begin position="192"/>
        <end position="232"/>
    </location>
</feature>
<evidence type="ECO:0000259" key="7">
    <source>
        <dbReference type="Pfam" id="PF08646"/>
    </source>
</evidence>
<dbReference type="FunFam" id="2.40.50.140:FF:000041">
    <property type="entry name" value="Replication protein A subunit"/>
    <property type="match status" value="1"/>
</dbReference>
<feature type="compositionally biased region" description="Polar residues" evidence="6">
    <location>
        <begin position="136"/>
        <end position="145"/>
    </location>
</feature>
<dbReference type="VEuPathDB" id="AmoebaDB:NAEGRDRAFT_58854"/>
<dbReference type="Pfam" id="PF08646">
    <property type="entry name" value="Rep_fac-A_C"/>
    <property type="match status" value="1"/>
</dbReference>
<keyword evidence="2" id="KW-0479">Metal-binding</keyword>
<keyword evidence="5" id="KW-0238">DNA-binding</keyword>
<accession>D2VPJ6</accession>
<dbReference type="Gene3D" id="2.40.50.140">
    <property type="entry name" value="Nucleic acid-binding proteins"/>
    <property type="match status" value="3"/>
</dbReference>
<dbReference type="PANTHER" id="PTHR47165:SF4">
    <property type="entry name" value="OS03G0429900 PROTEIN"/>
    <property type="match status" value="1"/>
</dbReference>
<evidence type="ECO:0000313" key="10">
    <source>
        <dbReference type="Proteomes" id="UP000006671"/>
    </source>
</evidence>
<dbReference type="PANTHER" id="PTHR47165">
    <property type="entry name" value="OS03G0429900 PROTEIN"/>
    <property type="match status" value="1"/>
</dbReference>
<evidence type="ECO:0000256" key="2">
    <source>
        <dbReference type="ARBA" id="ARBA00022723"/>
    </source>
</evidence>
<evidence type="ECO:0000256" key="5">
    <source>
        <dbReference type="ARBA" id="ARBA00023125"/>
    </source>
</evidence>
<gene>
    <name evidence="9" type="ORF">NAEGRDRAFT_58854</name>
</gene>
<dbReference type="RefSeq" id="XP_002673879.1">
    <property type="nucleotide sequence ID" value="XM_002673833.1"/>
</dbReference>
<organism evidence="10">
    <name type="scientific">Naegleria gruberi</name>
    <name type="common">Amoeba</name>
    <dbReference type="NCBI Taxonomy" id="5762"/>
    <lineage>
        <taxon>Eukaryota</taxon>
        <taxon>Discoba</taxon>
        <taxon>Heterolobosea</taxon>
        <taxon>Tetramitia</taxon>
        <taxon>Eutetramitia</taxon>
        <taxon>Vahlkampfiidae</taxon>
        <taxon>Naegleria</taxon>
    </lineage>
</organism>
<dbReference type="eggNOG" id="KOG0851">
    <property type="taxonomic scope" value="Eukaryota"/>
</dbReference>
<sequence>MPENLVEIINNANDASQVRMPVLMATLKSPQLISKQPSAKTPGQVLYKVNLYDTSLPTPSSQNTLTAVIPKDRFPSDVSDPETIAPGTIFNISKFTFKAQPGKAKVVILHTFTLESNNNHHHQQSTTSTTHVNEQKPVTNVQPQRSNPTSNPTPSSNVKPPSFSVNNSHSNNTVNNQPQQVNRNNQPQPNTFNRPQPQQTATNSNPVQQRNQQQTFNRPSNPTNNAPRQSVGNVGPLKTKQILPLVGITPWVSDWVIKVRVTKKGELKKWSNPTKEGHLFSLELIDEDGVEIRATFFTNKFYDHIKESKVYFMKGGKAKSADKKYSRLPHSYELTFYDNSVIEEAEDDQAKNIPQGHFEFIPFEQLKTIEKKNGVDIVGVVKSIGNSEQMTIKSKQDPNAIEKQTTKRELILINKDNDGNIYEAAITLWGEDNISFNIGDTVIFTALTIKEFKGGVKLSTSKSTKILTNFDLPESRRVMEQFANLETPIEEIKGVLLSAIESSGSFKKYSLEDLDTVRVQDLEQEKFKSKTFFIRSHFSLFKDGNLTYCACVNEECKSKKLKRDEMDNSYTCPLCNTKYDETTAAHKYMTSVVLGDHTCTKTLTAFDKGMTLLLGVPAGDFYALDDRTKDEYKSIAQSKIATYMVRAGVQNNNEQGPQVRFSFVGLKEPEWAKEAKGCLGTINAYCRTFGI</sequence>
<dbReference type="GO" id="GO:0003677">
    <property type="term" value="F:DNA binding"/>
    <property type="evidence" value="ECO:0007669"/>
    <property type="project" value="UniProtKB-KW"/>
</dbReference>
<protein>
    <submittedName>
        <fullName evidence="9">Replication protein A1, 70 kDa-like protein</fullName>
    </submittedName>
</protein>
<keyword evidence="3" id="KW-0863">Zinc-finger</keyword>
<evidence type="ECO:0000313" key="9">
    <source>
        <dbReference type="EMBL" id="EFC41135.1"/>
    </source>
</evidence>
<dbReference type="AlphaFoldDB" id="D2VPJ6"/>
<dbReference type="CDD" id="cd04475">
    <property type="entry name" value="RPA1_DBD_B"/>
    <property type="match status" value="1"/>
</dbReference>
<dbReference type="GeneID" id="8855002"/>
<name>D2VPJ6_NAEGR</name>
<evidence type="ECO:0000259" key="8">
    <source>
        <dbReference type="Pfam" id="PF16900"/>
    </source>
</evidence>
<comment type="similarity">
    <text evidence="1">Belongs to the replication factor A protein 1 family.</text>
</comment>
<dbReference type="STRING" id="5762.D2VPJ6"/>
<dbReference type="OMA" id="ECASYRI"/>
<dbReference type="InParanoid" id="D2VPJ6"/>
<evidence type="ECO:0000256" key="3">
    <source>
        <dbReference type="ARBA" id="ARBA00022771"/>
    </source>
</evidence>
<dbReference type="InterPro" id="IPR031657">
    <property type="entry name" value="REPA_OB_2"/>
</dbReference>
<dbReference type="InterPro" id="IPR013955">
    <property type="entry name" value="Rep_factor-A_C"/>
</dbReference>
<dbReference type="CDD" id="cd04474">
    <property type="entry name" value="RPA1_DBD_A"/>
    <property type="match status" value="1"/>
</dbReference>
<dbReference type="KEGG" id="ngr:NAEGRDRAFT_58854"/>
<feature type="region of interest" description="Disordered" evidence="6">
    <location>
        <begin position="117"/>
        <end position="235"/>
    </location>
</feature>
<evidence type="ECO:0000256" key="4">
    <source>
        <dbReference type="ARBA" id="ARBA00022833"/>
    </source>
</evidence>
<reference evidence="9 10" key="1">
    <citation type="journal article" date="2010" name="Cell">
        <title>The genome of Naegleria gruberi illuminates early eukaryotic versatility.</title>
        <authorList>
            <person name="Fritz-Laylin L.K."/>
            <person name="Prochnik S.E."/>
            <person name="Ginger M.L."/>
            <person name="Dacks J.B."/>
            <person name="Carpenter M.L."/>
            <person name="Field M.C."/>
            <person name="Kuo A."/>
            <person name="Paredez A."/>
            <person name="Chapman J."/>
            <person name="Pham J."/>
            <person name="Shu S."/>
            <person name="Neupane R."/>
            <person name="Cipriano M."/>
            <person name="Mancuso J."/>
            <person name="Tu H."/>
            <person name="Salamov A."/>
            <person name="Lindquist E."/>
            <person name="Shapiro H."/>
            <person name="Lucas S."/>
            <person name="Grigoriev I.V."/>
            <person name="Cande W.Z."/>
            <person name="Fulton C."/>
            <person name="Rokhsar D.S."/>
            <person name="Dawson S.C."/>
        </authorList>
    </citation>
    <scope>NUCLEOTIDE SEQUENCE [LARGE SCALE GENOMIC DNA]</scope>
    <source>
        <strain evidence="9 10">NEG-M</strain>
    </source>
</reference>
<dbReference type="SUPFAM" id="SSF50249">
    <property type="entry name" value="Nucleic acid-binding proteins"/>
    <property type="match status" value="3"/>
</dbReference>
<dbReference type="EMBL" id="GG738887">
    <property type="protein sequence ID" value="EFC41135.1"/>
    <property type="molecule type" value="Genomic_DNA"/>
</dbReference>
<keyword evidence="10" id="KW-1185">Reference proteome</keyword>
<evidence type="ECO:0000256" key="6">
    <source>
        <dbReference type="SAM" id="MobiDB-lite"/>
    </source>
</evidence>
<feature type="domain" description="Replication protein A OB" evidence="8">
    <location>
        <begin position="364"/>
        <end position="468"/>
    </location>
</feature>
<dbReference type="OrthoDB" id="1751331at2759"/>
<keyword evidence="4" id="KW-0862">Zinc</keyword>
<dbReference type="Proteomes" id="UP000006671">
    <property type="component" value="Unassembled WGS sequence"/>
</dbReference>
<dbReference type="GO" id="GO:0008270">
    <property type="term" value="F:zinc ion binding"/>
    <property type="evidence" value="ECO:0007669"/>
    <property type="project" value="UniProtKB-KW"/>
</dbReference>
<dbReference type="Pfam" id="PF16900">
    <property type="entry name" value="REPA_OB_2"/>
    <property type="match status" value="1"/>
</dbReference>
<evidence type="ECO:0000256" key="1">
    <source>
        <dbReference type="ARBA" id="ARBA00005690"/>
    </source>
</evidence>
<feature type="compositionally biased region" description="Low complexity" evidence="6">
    <location>
        <begin position="146"/>
        <end position="191"/>
    </location>
</feature>
<proteinExistence type="inferred from homology"/>
<feature type="domain" description="Replication factor A C-terminal" evidence="7">
    <location>
        <begin position="535"/>
        <end position="676"/>
    </location>
</feature>